<reference evidence="5" key="1">
    <citation type="submission" date="2021-04" db="EMBL/GenBank/DDBJ databases">
        <title>Genome seq and assembly of Bacillus sp.</title>
        <authorList>
            <person name="Chhetri G."/>
        </authorList>
    </citation>
    <scope>NUCLEOTIDE SEQUENCE</scope>
    <source>
        <strain evidence="5">RG28</strain>
    </source>
</reference>
<evidence type="ECO:0000313" key="6">
    <source>
        <dbReference type="Proteomes" id="UP000682134"/>
    </source>
</evidence>
<dbReference type="AlphaFoldDB" id="A0A940NR87"/>
<dbReference type="PANTHER" id="PTHR22911">
    <property type="entry name" value="ACYL-MALONYL CONDENSING ENZYME-RELATED"/>
    <property type="match status" value="1"/>
</dbReference>
<evidence type="ECO:0000256" key="3">
    <source>
        <dbReference type="SAM" id="Phobius"/>
    </source>
</evidence>
<proteinExistence type="inferred from homology"/>
<evidence type="ECO:0000256" key="1">
    <source>
        <dbReference type="ARBA" id="ARBA00004127"/>
    </source>
</evidence>
<feature type="transmembrane region" description="Helical" evidence="3">
    <location>
        <begin position="71"/>
        <end position="89"/>
    </location>
</feature>
<keyword evidence="6" id="KW-1185">Reference proteome</keyword>
<comment type="caution">
    <text evidence="5">The sequence shown here is derived from an EMBL/GenBank/DDBJ whole genome shotgun (WGS) entry which is preliminary data.</text>
</comment>
<feature type="transmembrane region" description="Helical" evidence="3">
    <location>
        <begin position="273"/>
        <end position="292"/>
    </location>
</feature>
<evidence type="ECO:0000259" key="4">
    <source>
        <dbReference type="Pfam" id="PF00892"/>
    </source>
</evidence>
<feature type="transmembrane region" description="Helical" evidence="3">
    <location>
        <begin position="212"/>
        <end position="235"/>
    </location>
</feature>
<dbReference type="PANTHER" id="PTHR22911:SF137">
    <property type="entry name" value="SOLUTE CARRIER FAMILY 35 MEMBER G2-RELATED"/>
    <property type="match status" value="1"/>
</dbReference>
<dbReference type="InterPro" id="IPR000620">
    <property type="entry name" value="EamA_dom"/>
</dbReference>
<feature type="transmembrane region" description="Helical" evidence="3">
    <location>
        <begin position="247"/>
        <end position="267"/>
    </location>
</feature>
<evidence type="ECO:0000313" key="5">
    <source>
        <dbReference type="EMBL" id="MBP0726315.1"/>
    </source>
</evidence>
<evidence type="ECO:0000256" key="2">
    <source>
        <dbReference type="ARBA" id="ARBA00007362"/>
    </source>
</evidence>
<dbReference type="GO" id="GO:0016020">
    <property type="term" value="C:membrane"/>
    <property type="evidence" value="ECO:0007669"/>
    <property type="project" value="InterPro"/>
</dbReference>
<gene>
    <name evidence="5" type="ORF">J5Y03_14230</name>
</gene>
<feature type="transmembrane region" description="Helical" evidence="3">
    <location>
        <begin position="187"/>
        <end position="206"/>
    </location>
</feature>
<feature type="domain" description="EamA" evidence="4">
    <location>
        <begin position="2"/>
        <end position="141"/>
    </location>
</feature>
<feature type="transmembrane region" description="Helical" evidence="3">
    <location>
        <begin position="128"/>
        <end position="146"/>
    </location>
</feature>
<feature type="transmembrane region" description="Helical" evidence="3">
    <location>
        <begin position="95"/>
        <end position="116"/>
    </location>
</feature>
<dbReference type="InterPro" id="IPR037185">
    <property type="entry name" value="EmrE-like"/>
</dbReference>
<sequence length="305" mass="33146">MKGFVYIILGACSYGVLSTFVKLAYKDGFIVNDVVGIQMFLGALLLWGAVLFNSRKRTNKNNYLKPNKKEVLLLTVVGSTTGLTGMFYYLSLQYISASLAIVLLFQFTWMGVLIEAIINRKFPEKGKLLSLIPLFIGTLFATNIFTTGLSKVHWLGFLFGLLAAMSYTIFILLSGKVAVQVNPVTKTALMVSGGFTICALILPPTFFTDGKLLIEIALKYGIPLAFLGPFLSTLLFSKGVPLVGPGLASILGAMELPTAVLMSAVVLKEHIGASQYLGIILILLGISLPKLLKRKFKETSLESNN</sequence>
<dbReference type="EMBL" id="JAGIYQ010000010">
    <property type="protein sequence ID" value="MBP0726315.1"/>
    <property type="molecule type" value="Genomic_DNA"/>
</dbReference>
<keyword evidence="3" id="KW-0812">Transmembrane</keyword>
<comment type="similarity">
    <text evidence="2">Belongs to the EamA transporter family.</text>
</comment>
<protein>
    <submittedName>
        <fullName evidence="5">EamA family transporter</fullName>
    </submittedName>
</protein>
<comment type="subcellular location">
    <subcellularLocation>
        <location evidence="1">Endomembrane system</location>
        <topology evidence="1">Multi-pass membrane protein</topology>
    </subcellularLocation>
</comment>
<accession>A0A940NR87</accession>
<feature type="transmembrane region" description="Helical" evidence="3">
    <location>
        <begin position="28"/>
        <end position="50"/>
    </location>
</feature>
<keyword evidence="3" id="KW-0472">Membrane</keyword>
<dbReference type="Proteomes" id="UP000682134">
    <property type="component" value="Unassembled WGS sequence"/>
</dbReference>
<dbReference type="SUPFAM" id="SSF103481">
    <property type="entry name" value="Multidrug resistance efflux transporter EmrE"/>
    <property type="match status" value="1"/>
</dbReference>
<feature type="transmembrane region" description="Helical" evidence="3">
    <location>
        <begin position="152"/>
        <end position="175"/>
    </location>
</feature>
<name>A0A940NR87_9BACI</name>
<organism evidence="5 6">
    <name type="scientific">Gottfriedia endophytica</name>
    <dbReference type="NCBI Taxonomy" id="2820819"/>
    <lineage>
        <taxon>Bacteria</taxon>
        <taxon>Bacillati</taxon>
        <taxon>Bacillota</taxon>
        <taxon>Bacilli</taxon>
        <taxon>Bacillales</taxon>
        <taxon>Bacillaceae</taxon>
        <taxon>Gottfriedia</taxon>
    </lineage>
</organism>
<dbReference type="RefSeq" id="WP_209406657.1">
    <property type="nucleotide sequence ID" value="NZ_JAGIYQ010000010.1"/>
</dbReference>
<feature type="domain" description="EamA" evidence="4">
    <location>
        <begin position="155"/>
        <end position="288"/>
    </location>
</feature>
<keyword evidence="3" id="KW-1133">Transmembrane helix</keyword>
<dbReference type="Pfam" id="PF00892">
    <property type="entry name" value="EamA"/>
    <property type="match status" value="2"/>
</dbReference>